<keyword evidence="7" id="KW-0539">Nucleus</keyword>
<gene>
    <name evidence="11" type="ORF">Tci_020007</name>
</gene>
<keyword evidence="5" id="KW-0805">Transcription regulation</keyword>
<evidence type="ECO:0000259" key="10">
    <source>
        <dbReference type="PROSITE" id="PS50808"/>
    </source>
</evidence>
<evidence type="ECO:0000256" key="2">
    <source>
        <dbReference type="ARBA" id="ARBA00022723"/>
    </source>
</evidence>
<feature type="region of interest" description="Disordered" evidence="9">
    <location>
        <begin position="52"/>
        <end position="118"/>
    </location>
</feature>
<comment type="caution">
    <text evidence="11">The sequence shown here is derived from an EMBL/GenBank/DDBJ whole genome shotgun (WGS) entry which is preliminary data.</text>
</comment>
<evidence type="ECO:0000256" key="3">
    <source>
        <dbReference type="ARBA" id="ARBA00022771"/>
    </source>
</evidence>
<proteinExistence type="predicted"/>
<dbReference type="SUPFAM" id="SSF57667">
    <property type="entry name" value="beta-beta-alpha zinc fingers"/>
    <property type="match status" value="1"/>
</dbReference>
<name>A0A6L2KGH9_TANCI</name>
<dbReference type="PANTHER" id="PTHR46481">
    <property type="entry name" value="ZINC FINGER BED DOMAIN-CONTAINING PROTEIN 4"/>
    <property type="match status" value="1"/>
</dbReference>
<dbReference type="InterPro" id="IPR003656">
    <property type="entry name" value="Znf_BED"/>
</dbReference>
<keyword evidence="3 8" id="KW-0863">Zinc-finger</keyword>
<dbReference type="PROSITE" id="PS50808">
    <property type="entry name" value="ZF_BED"/>
    <property type="match status" value="1"/>
</dbReference>
<dbReference type="InterPro" id="IPR036236">
    <property type="entry name" value="Znf_C2H2_sf"/>
</dbReference>
<dbReference type="GO" id="GO:0003677">
    <property type="term" value="F:DNA binding"/>
    <property type="evidence" value="ECO:0007669"/>
    <property type="project" value="InterPro"/>
</dbReference>
<feature type="domain" description="BED-type" evidence="10">
    <location>
        <begin position="207"/>
        <end position="264"/>
    </location>
</feature>
<dbReference type="PANTHER" id="PTHR46481:SF10">
    <property type="entry name" value="ZINC FINGER BED DOMAIN-CONTAINING PROTEIN 39"/>
    <property type="match status" value="1"/>
</dbReference>
<feature type="compositionally biased region" description="Acidic residues" evidence="9">
    <location>
        <begin position="171"/>
        <end position="181"/>
    </location>
</feature>
<reference evidence="11" key="1">
    <citation type="journal article" date="2019" name="Sci. Rep.">
        <title>Draft genome of Tanacetum cinerariifolium, the natural source of mosquito coil.</title>
        <authorList>
            <person name="Yamashiro T."/>
            <person name="Shiraishi A."/>
            <person name="Satake H."/>
            <person name="Nakayama K."/>
        </authorList>
    </citation>
    <scope>NUCLEOTIDE SEQUENCE</scope>
</reference>
<dbReference type="GO" id="GO:0009791">
    <property type="term" value="P:post-embryonic development"/>
    <property type="evidence" value="ECO:0007669"/>
    <property type="project" value="UniProtKB-ARBA"/>
</dbReference>
<comment type="subcellular location">
    <subcellularLocation>
        <location evidence="1">Nucleus</location>
    </subcellularLocation>
</comment>
<protein>
    <submittedName>
        <fullName evidence="11">Zinc finger BED domain-containing protein DAYSLEEPER-like</fullName>
    </submittedName>
</protein>
<evidence type="ECO:0000256" key="8">
    <source>
        <dbReference type="PROSITE-ProRule" id="PRU00027"/>
    </source>
</evidence>
<keyword evidence="6" id="KW-0804">Transcription</keyword>
<evidence type="ECO:0000256" key="7">
    <source>
        <dbReference type="ARBA" id="ARBA00023242"/>
    </source>
</evidence>
<organism evidence="11">
    <name type="scientific">Tanacetum cinerariifolium</name>
    <name type="common">Dalmatian daisy</name>
    <name type="synonym">Chrysanthemum cinerariifolium</name>
    <dbReference type="NCBI Taxonomy" id="118510"/>
    <lineage>
        <taxon>Eukaryota</taxon>
        <taxon>Viridiplantae</taxon>
        <taxon>Streptophyta</taxon>
        <taxon>Embryophyta</taxon>
        <taxon>Tracheophyta</taxon>
        <taxon>Spermatophyta</taxon>
        <taxon>Magnoliopsida</taxon>
        <taxon>eudicotyledons</taxon>
        <taxon>Gunneridae</taxon>
        <taxon>Pentapetalae</taxon>
        <taxon>asterids</taxon>
        <taxon>campanulids</taxon>
        <taxon>Asterales</taxon>
        <taxon>Asteraceae</taxon>
        <taxon>Asteroideae</taxon>
        <taxon>Anthemideae</taxon>
        <taxon>Anthemidinae</taxon>
        <taxon>Tanacetum</taxon>
    </lineage>
</organism>
<dbReference type="AlphaFoldDB" id="A0A6L2KGH9"/>
<dbReference type="GO" id="GO:0008270">
    <property type="term" value="F:zinc ion binding"/>
    <property type="evidence" value="ECO:0007669"/>
    <property type="project" value="UniProtKB-KW"/>
</dbReference>
<keyword evidence="4" id="KW-0862">Zinc</keyword>
<evidence type="ECO:0000256" key="5">
    <source>
        <dbReference type="ARBA" id="ARBA00023015"/>
    </source>
</evidence>
<evidence type="ECO:0000256" key="6">
    <source>
        <dbReference type="ARBA" id="ARBA00023163"/>
    </source>
</evidence>
<evidence type="ECO:0000256" key="4">
    <source>
        <dbReference type="ARBA" id="ARBA00022833"/>
    </source>
</evidence>
<dbReference type="SMART" id="SM00614">
    <property type="entry name" value="ZnF_BED"/>
    <property type="match status" value="1"/>
</dbReference>
<evidence type="ECO:0000256" key="1">
    <source>
        <dbReference type="ARBA" id="ARBA00004123"/>
    </source>
</evidence>
<evidence type="ECO:0000313" key="11">
    <source>
        <dbReference type="EMBL" id="GEU48029.1"/>
    </source>
</evidence>
<sequence length="416" mass="47231">MILGSLKKSNNQILEYLKPEEQDTRYYHVRFKHSSVTYTSVPSSVTYTSVPSLDSDYSDIGSPEVDGPPSSNYVPSLEEPEQPPLSPNYMPGLEEPEQPPLSPDYVPGPEEPEQAPPSPVYLPYVPDLVYPKYIPPEDNVFPTKEQSLPVFDTPTTDSPGHILKFDPKGDPEEDDGEDPCEDPANSTVVSLPAVDHVPFEEPTKRGRKNSMVWEDFTTKDVGDGETRAVCMICKKDFAYIKGSTNSGTSHLKRHLEHHKGPSKISVQAMGPIKDTPRRCKKYTPQRGSKTASVPVAFDSERYRHEIARMIILHDYPLHRVEHKGFMTFLHNLQPMFNMVDFNTIQHDCVAIYLRERSTIKNLIARMPGQICLTLDVWNSNNTTGYVFITGKFIDSEWKIHKRLLNVMMELYPESKF</sequence>
<evidence type="ECO:0000256" key="9">
    <source>
        <dbReference type="SAM" id="MobiDB-lite"/>
    </source>
</evidence>
<dbReference type="InterPro" id="IPR052035">
    <property type="entry name" value="ZnF_BED_domain_contain"/>
</dbReference>
<dbReference type="EMBL" id="BKCJ010002360">
    <property type="protein sequence ID" value="GEU48029.1"/>
    <property type="molecule type" value="Genomic_DNA"/>
</dbReference>
<dbReference type="GO" id="GO:0005634">
    <property type="term" value="C:nucleus"/>
    <property type="evidence" value="ECO:0007669"/>
    <property type="project" value="UniProtKB-SubCell"/>
</dbReference>
<dbReference type="Pfam" id="PF02892">
    <property type="entry name" value="zf-BED"/>
    <property type="match status" value="1"/>
</dbReference>
<feature type="region of interest" description="Disordered" evidence="9">
    <location>
        <begin position="151"/>
        <end position="186"/>
    </location>
</feature>
<feature type="non-terminal residue" evidence="11">
    <location>
        <position position="416"/>
    </location>
</feature>
<accession>A0A6L2KGH9</accession>
<keyword evidence="2" id="KW-0479">Metal-binding</keyword>